<feature type="transmembrane region" description="Helical" evidence="1">
    <location>
        <begin position="45"/>
        <end position="63"/>
    </location>
</feature>
<keyword evidence="1" id="KW-0472">Membrane</keyword>
<evidence type="ECO:0000256" key="1">
    <source>
        <dbReference type="SAM" id="Phobius"/>
    </source>
</evidence>
<keyword evidence="1" id="KW-0812">Transmembrane</keyword>
<feature type="transmembrane region" description="Helical" evidence="1">
    <location>
        <begin position="21"/>
        <end position="39"/>
    </location>
</feature>
<feature type="transmembrane region" description="Helical" evidence="1">
    <location>
        <begin position="70"/>
        <end position="87"/>
    </location>
</feature>
<keyword evidence="3" id="KW-1185">Reference proteome</keyword>
<organism evidence="2 3">
    <name type="scientific">Paenibacillus septentrionalis</name>
    <dbReference type="NCBI Taxonomy" id="429342"/>
    <lineage>
        <taxon>Bacteria</taxon>
        <taxon>Bacillati</taxon>
        <taxon>Bacillota</taxon>
        <taxon>Bacilli</taxon>
        <taxon>Bacillales</taxon>
        <taxon>Paenibacillaceae</taxon>
        <taxon>Paenibacillus</taxon>
    </lineage>
</organism>
<dbReference type="RefSeq" id="WP_379234006.1">
    <property type="nucleotide sequence ID" value="NZ_JBHSTE010000003.1"/>
</dbReference>
<proteinExistence type="predicted"/>
<gene>
    <name evidence="2" type="ORF">ACFP56_10230</name>
</gene>
<evidence type="ECO:0000313" key="3">
    <source>
        <dbReference type="Proteomes" id="UP001596233"/>
    </source>
</evidence>
<comment type="caution">
    <text evidence="2">The sequence shown here is derived from an EMBL/GenBank/DDBJ whole genome shotgun (WGS) entry which is preliminary data.</text>
</comment>
<dbReference type="EMBL" id="JBHSTE010000003">
    <property type="protein sequence ID" value="MFC6333000.1"/>
    <property type="molecule type" value="Genomic_DNA"/>
</dbReference>
<dbReference type="Proteomes" id="UP001596233">
    <property type="component" value="Unassembled WGS sequence"/>
</dbReference>
<name>A0ABW1V360_9BACL</name>
<evidence type="ECO:0000313" key="2">
    <source>
        <dbReference type="EMBL" id="MFC6333000.1"/>
    </source>
</evidence>
<sequence>MQQRVKFFYRQFIKQPLWFKLVVPLCFISSVLFSSSLFTQPIYGSLSKLAAAIFFCVFGYKLRSNKKLSILFYVFALICLILAWTSWE</sequence>
<accession>A0ABW1V360</accession>
<keyword evidence="1" id="KW-1133">Transmembrane helix</keyword>
<reference evidence="3" key="1">
    <citation type="journal article" date="2019" name="Int. J. Syst. Evol. Microbiol.">
        <title>The Global Catalogue of Microorganisms (GCM) 10K type strain sequencing project: providing services to taxonomists for standard genome sequencing and annotation.</title>
        <authorList>
            <consortium name="The Broad Institute Genomics Platform"/>
            <consortium name="The Broad Institute Genome Sequencing Center for Infectious Disease"/>
            <person name="Wu L."/>
            <person name="Ma J."/>
        </authorList>
    </citation>
    <scope>NUCLEOTIDE SEQUENCE [LARGE SCALE GENOMIC DNA]</scope>
    <source>
        <strain evidence="3">PCU 280</strain>
    </source>
</reference>
<protein>
    <submittedName>
        <fullName evidence="2">Uncharacterized protein</fullName>
    </submittedName>
</protein>